<dbReference type="InterPro" id="IPR003018">
    <property type="entry name" value="GAF"/>
</dbReference>
<dbReference type="InterPro" id="IPR001610">
    <property type="entry name" value="PAC"/>
</dbReference>
<dbReference type="InterPro" id="IPR007050">
    <property type="entry name" value="HTH_bacterioopsin"/>
</dbReference>
<reference evidence="7 8" key="1">
    <citation type="journal article" date="2019" name="Int. J. Syst. Evol. Microbiol.">
        <title>The Global Catalogue of Microorganisms (GCM) 10K type strain sequencing project: providing services to taxonomists for standard genome sequencing and annotation.</title>
        <authorList>
            <consortium name="The Broad Institute Genomics Platform"/>
            <consortium name="The Broad Institute Genome Sequencing Center for Infectious Disease"/>
            <person name="Wu L."/>
            <person name="Ma J."/>
        </authorList>
    </citation>
    <scope>NUCLEOTIDE SEQUENCE [LARGE SCALE GENOMIC DNA]</scope>
    <source>
        <strain evidence="7 8">CGMCC 1.12121</strain>
    </source>
</reference>
<dbReference type="PROSITE" id="PS50113">
    <property type="entry name" value="PAC"/>
    <property type="match status" value="1"/>
</dbReference>
<feature type="domain" description="PAS" evidence="5">
    <location>
        <begin position="114"/>
        <end position="160"/>
    </location>
</feature>
<keyword evidence="4" id="KW-0472">Membrane</keyword>
<accession>A0ABD6CR47</accession>
<comment type="caution">
    <text evidence="7">The sequence shown here is derived from an EMBL/GenBank/DDBJ whole genome shotgun (WGS) entry which is preliminary data.</text>
</comment>
<dbReference type="AlphaFoldDB" id="A0ABD6CR47"/>
<evidence type="ECO:0000313" key="7">
    <source>
        <dbReference type="EMBL" id="MFD1600235.1"/>
    </source>
</evidence>
<dbReference type="Gene3D" id="3.30.450.40">
    <property type="match status" value="1"/>
</dbReference>
<keyword evidence="2" id="KW-0804">Transcription</keyword>
<dbReference type="EMBL" id="JBHUDK010000014">
    <property type="protein sequence ID" value="MFD1600235.1"/>
    <property type="molecule type" value="Genomic_DNA"/>
</dbReference>
<dbReference type="SUPFAM" id="SSF55781">
    <property type="entry name" value="GAF domain-like"/>
    <property type="match status" value="1"/>
</dbReference>
<evidence type="ECO:0000256" key="1">
    <source>
        <dbReference type="ARBA" id="ARBA00023015"/>
    </source>
</evidence>
<gene>
    <name evidence="7" type="ORF">ACFSBX_14835</name>
</gene>
<sequence length="631" mass="69773">MANAISPRALQLSGAAANGMNWVIALSIGLRLLGVGYSILLLARTRDRRFGFLTLLFSFMMLRQLLTAQTASTGLEELPGLVVSALALLTVYYLSEYVTEEDELKAKLRTVNERLQSFRKAIEHAGHAIFITDSDGTIEYANPAVESVTGYKRDEVIGENPRLWQSGKHGDDFYADLWGQITSGSVWEGELTNRRKSGELLWIDATIAPITEDGDVNRYVAIERDITERKEHEMRIEDQNKRLTVLNNTNQVLRDINRELVASSTRDEIEAAVCEQFASSDLFDVAWIGSQGLVDGTVSPNSWAGSDIGSVENHVEEMCKADPTPVGQALEEQSPVFTDVEDDQLEAVEKKRCVVVPLTYHDAEYGVLGVVTSDPHAFDLIEQDVFIELGQTIADAISAVESKQTLISDSVTELEFRLTEVDEPLAKMAAQLDCTVTVADVVDDGNENQIQYVTVTEPEPDVVTEYAADTESIGTVQHVHTYDDRALYRLSVDEPSIVTTLAQYGVSIESFSITGTTGQLVAQVASSNDIRSVVNALRTAYDGLTLIAQREHEREVQTEAAFRKQLTAALTERQREAARTAHFAGFFDWPREHSGEEVASMMDISQTTFTQHLRAAEKKLFEALFDGTVAT</sequence>
<keyword evidence="8" id="KW-1185">Reference proteome</keyword>
<proteinExistence type="predicted"/>
<dbReference type="Pfam" id="PF13426">
    <property type="entry name" value="PAS_9"/>
    <property type="match status" value="1"/>
</dbReference>
<dbReference type="SMART" id="SM00086">
    <property type="entry name" value="PAC"/>
    <property type="match status" value="1"/>
</dbReference>
<keyword evidence="4" id="KW-1133">Transmembrane helix</keyword>
<dbReference type="Pfam" id="PF04967">
    <property type="entry name" value="HTH_10"/>
    <property type="match status" value="1"/>
</dbReference>
<evidence type="ECO:0000313" key="8">
    <source>
        <dbReference type="Proteomes" id="UP001597085"/>
    </source>
</evidence>
<dbReference type="PANTHER" id="PTHR34236:SF1">
    <property type="entry name" value="DIMETHYL SULFOXIDE REDUCTASE TRANSCRIPTIONAL ACTIVATOR"/>
    <property type="match status" value="1"/>
</dbReference>
<feature type="domain" description="PAC" evidence="6">
    <location>
        <begin position="185"/>
        <end position="238"/>
    </location>
</feature>
<dbReference type="Pfam" id="PF15915">
    <property type="entry name" value="BAT"/>
    <property type="match status" value="1"/>
</dbReference>
<dbReference type="Proteomes" id="UP001597085">
    <property type="component" value="Unassembled WGS sequence"/>
</dbReference>
<dbReference type="InterPro" id="IPR000700">
    <property type="entry name" value="PAS-assoc_C"/>
</dbReference>
<dbReference type="SUPFAM" id="SSF55785">
    <property type="entry name" value="PYP-like sensor domain (PAS domain)"/>
    <property type="match status" value="1"/>
</dbReference>
<dbReference type="InterPro" id="IPR029016">
    <property type="entry name" value="GAF-like_dom_sf"/>
</dbReference>
<dbReference type="CDD" id="cd00130">
    <property type="entry name" value="PAS"/>
    <property type="match status" value="1"/>
</dbReference>
<evidence type="ECO:0000259" key="6">
    <source>
        <dbReference type="PROSITE" id="PS50113"/>
    </source>
</evidence>
<dbReference type="RefSeq" id="WP_256421778.1">
    <property type="nucleotide sequence ID" value="NZ_JANHDI010000009.1"/>
</dbReference>
<feature type="transmembrane region" description="Helical" evidence="4">
    <location>
        <begin position="20"/>
        <end position="43"/>
    </location>
</feature>
<evidence type="ECO:0000256" key="3">
    <source>
        <dbReference type="SAM" id="Coils"/>
    </source>
</evidence>
<keyword evidence="1" id="KW-0805">Transcription regulation</keyword>
<name>A0ABD6CR47_9EURY</name>
<evidence type="ECO:0000256" key="2">
    <source>
        <dbReference type="ARBA" id="ARBA00023163"/>
    </source>
</evidence>
<dbReference type="PROSITE" id="PS50112">
    <property type="entry name" value="PAS"/>
    <property type="match status" value="1"/>
</dbReference>
<protein>
    <submittedName>
        <fullName evidence="7">Bacterio-opsin activator domain-containing protein</fullName>
    </submittedName>
</protein>
<dbReference type="Gene3D" id="1.10.10.10">
    <property type="entry name" value="Winged helix-like DNA-binding domain superfamily/Winged helix DNA-binding domain"/>
    <property type="match status" value="1"/>
</dbReference>
<dbReference type="PANTHER" id="PTHR34236">
    <property type="entry name" value="DIMETHYL SULFOXIDE REDUCTASE TRANSCRIPTIONAL ACTIVATOR"/>
    <property type="match status" value="1"/>
</dbReference>
<dbReference type="InterPro" id="IPR000014">
    <property type="entry name" value="PAS"/>
</dbReference>
<feature type="coiled-coil region" evidence="3">
    <location>
        <begin position="94"/>
        <end position="121"/>
    </location>
</feature>
<dbReference type="InterPro" id="IPR031803">
    <property type="entry name" value="BAT_GAF/HTH-assoc"/>
</dbReference>
<evidence type="ECO:0000259" key="5">
    <source>
        <dbReference type="PROSITE" id="PS50112"/>
    </source>
</evidence>
<dbReference type="InterPro" id="IPR035965">
    <property type="entry name" value="PAS-like_dom_sf"/>
</dbReference>
<keyword evidence="4" id="KW-0812">Transmembrane</keyword>
<organism evidence="7 8">
    <name type="scientific">Halobellus rarus</name>
    <dbReference type="NCBI Taxonomy" id="1126237"/>
    <lineage>
        <taxon>Archaea</taxon>
        <taxon>Methanobacteriati</taxon>
        <taxon>Methanobacteriota</taxon>
        <taxon>Stenosarchaea group</taxon>
        <taxon>Halobacteria</taxon>
        <taxon>Halobacteriales</taxon>
        <taxon>Haloferacaceae</taxon>
        <taxon>Halobellus</taxon>
    </lineage>
</organism>
<keyword evidence="3" id="KW-0175">Coiled coil</keyword>
<evidence type="ECO:0000256" key="4">
    <source>
        <dbReference type="SAM" id="Phobius"/>
    </source>
</evidence>
<dbReference type="SMART" id="SM00091">
    <property type="entry name" value="PAS"/>
    <property type="match status" value="1"/>
</dbReference>
<dbReference type="InterPro" id="IPR036388">
    <property type="entry name" value="WH-like_DNA-bd_sf"/>
</dbReference>
<dbReference type="NCBIfam" id="TIGR00229">
    <property type="entry name" value="sensory_box"/>
    <property type="match status" value="1"/>
</dbReference>
<dbReference type="Pfam" id="PF13185">
    <property type="entry name" value="GAF_2"/>
    <property type="match status" value="1"/>
</dbReference>
<dbReference type="Gene3D" id="3.30.450.20">
    <property type="entry name" value="PAS domain"/>
    <property type="match status" value="1"/>
</dbReference>
<feature type="coiled-coil region" evidence="3">
    <location>
        <begin position="222"/>
        <end position="249"/>
    </location>
</feature>